<accession>A0A1J5S5R5</accession>
<name>A0A1J5S5R5_9ZZZZ</name>
<comment type="caution">
    <text evidence="1">The sequence shown here is derived from an EMBL/GenBank/DDBJ whole genome shotgun (WGS) entry which is preliminary data.</text>
</comment>
<dbReference type="Pfam" id="PF11227">
    <property type="entry name" value="DUF3025"/>
    <property type="match status" value="1"/>
</dbReference>
<reference evidence="1" key="1">
    <citation type="submission" date="2016-10" db="EMBL/GenBank/DDBJ databases">
        <title>Sequence of Gallionella enrichment culture.</title>
        <authorList>
            <person name="Poehlein A."/>
            <person name="Muehling M."/>
            <person name="Daniel R."/>
        </authorList>
    </citation>
    <scope>NUCLEOTIDE SEQUENCE</scope>
</reference>
<dbReference type="AlphaFoldDB" id="A0A1J5S5R5"/>
<evidence type="ECO:0000313" key="1">
    <source>
        <dbReference type="EMBL" id="OIR03793.1"/>
    </source>
</evidence>
<dbReference type="InterPro" id="IPR021390">
    <property type="entry name" value="DUF3025"/>
</dbReference>
<sequence length="258" mass="28566">MLTGFAAQPLYAPLSSALSALADAGQPPDCVALNRLAAARDLRSGGGAPLRFIVPGGSGLAYEERIYWLGEVETRPGNWHDCFNALVWLAYPKTKAALNTRHHFDSADGARRGPLRDALTQFDECGGAVVSSRLDLWEEIRAHRWKEVFWSRRADVLSSLRVYVFGHASFDMLRTPHLGLCAKALFLHVDHDWLAAPPETQLADVDARMAQRFSGDFSPRPRDFQPLPLLGIPGATADNGVPAYYDSRQFRPLRLIQS</sequence>
<gene>
    <name evidence="1" type="ORF">GALL_139730</name>
</gene>
<proteinExistence type="predicted"/>
<evidence type="ECO:0008006" key="2">
    <source>
        <dbReference type="Google" id="ProtNLM"/>
    </source>
</evidence>
<protein>
    <recommendedName>
        <fullName evidence="2">Transmembrane protein</fullName>
    </recommendedName>
</protein>
<organism evidence="1">
    <name type="scientific">mine drainage metagenome</name>
    <dbReference type="NCBI Taxonomy" id="410659"/>
    <lineage>
        <taxon>unclassified sequences</taxon>
        <taxon>metagenomes</taxon>
        <taxon>ecological metagenomes</taxon>
    </lineage>
</organism>
<dbReference type="EMBL" id="MLJW01000062">
    <property type="protein sequence ID" value="OIR03793.1"/>
    <property type="molecule type" value="Genomic_DNA"/>
</dbReference>